<dbReference type="InterPro" id="IPR046960">
    <property type="entry name" value="PPR_At4g14850-like_plant"/>
</dbReference>
<feature type="repeat" description="PPR" evidence="3">
    <location>
        <begin position="245"/>
        <end position="279"/>
    </location>
</feature>
<proteinExistence type="inferred from homology"/>
<gene>
    <name evidence="5" type="ORF">HHK36_012515</name>
</gene>
<keyword evidence="6" id="KW-1185">Reference proteome</keyword>
<feature type="repeat" description="PPR" evidence="3">
    <location>
        <begin position="183"/>
        <end position="217"/>
    </location>
</feature>
<dbReference type="OMA" id="KICNREI"/>
<dbReference type="Pfam" id="PF14432">
    <property type="entry name" value="DYW_deaminase"/>
    <property type="match status" value="1"/>
</dbReference>
<keyword evidence="2" id="KW-0677">Repeat</keyword>
<dbReference type="GO" id="GO:0009451">
    <property type="term" value="P:RNA modification"/>
    <property type="evidence" value="ECO:0007669"/>
    <property type="project" value="InterPro"/>
</dbReference>
<name>A0A834ZD46_TETSI</name>
<dbReference type="FunFam" id="1.25.40.10:FF:000690">
    <property type="entry name" value="Pentatricopeptide repeat-containing protein"/>
    <property type="match status" value="1"/>
</dbReference>
<evidence type="ECO:0000313" key="5">
    <source>
        <dbReference type="EMBL" id="KAF8401571.1"/>
    </source>
</evidence>
<dbReference type="GO" id="GO:0008270">
    <property type="term" value="F:zinc ion binding"/>
    <property type="evidence" value="ECO:0007669"/>
    <property type="project" value="InterPro"/>
</dbReference>
<dbReference type="Pfam" id="PF13041">
    <property type="entry name" value="PPR_2"/>
    <property type="match status" value="2"/>
</dbReference>
<dbReference type="PANTHER" id="PTHR47926">
    <property type="entry name" value="PENTATRICOPEPTIDE REPEAT-CONTAINING PROTEIN"/>
    <property type="match status" value="1"/>
</dbReference>
<dbReference type="Pfam" id="PF20431">
    <property type="entry name" value="E_motif"/>
    <property type="match status" value="1"/>
</dbReference>
<dbReference type="Proteomes" id="UP000655225">
    <property type="component" value="Unassembled WGS sequence"/>
</dbReference>
<dbReference type="PROSITE" id="PS51375">
    <property type="entry name" value="PPR"/>
    <property type="match status" value="3"/>
</dbReference>
<feature type="repeat" description="PPR" evidence="3">
    <location>
        <begin position="346"/>
        <end position="380"/>
    </location>
</feature>
<dbReference type="InterPro" id="IPR032867">
    <property type="entry name" value="DYW_dom"/>
</dbReference>
<dbReference type="Gene3D" id="1.25.40.10">
    <property type="entry name" value="Tetratricopeptide repeat domain"/>
    <property type="match status" value="4"/>
</dbReference>
<feature type="domain" description="DYW" evidence="4">
    <location>
        <begin position="559"/>
        <end position="651"/>
    </location>
</feature>
<dbReference type="EMBL" id="JABCRI010000008">
    <property type="protein sequence ID" value="KAF8401571.1"/>
    <property type="molecule type" value="Genomic_DNA"/>
</dbReference>
<sequence>MHVMANLSFYALPIFIDPDSKFKIQEEVRDEQMHLLQPRLFSSTSFPRRNHLINIMQSPSTTTKQLKHIHALLFLKNPSPHLSLYLCNSILLAYANSLNPNDAFAFFATRMSHFTLNKFTFQFLLKACSKSKSLIYITQIHLMTLKLGFSSYTYLMNSLHHCYVLSDQLRDARNVFDEMPQRDIVSFNSMIHGYTKSGDMVSAIRVFEKVPNPNVITRTAMVVGFFRCGNVLAARRVFEEMPERDLVSWNAIILGYVQNRNPTEALQFFRRMQIESFKPNVITIVSVLSACASVGALDTGKWVHIFVNKNGFLLDPFLGSALIDMYSKCGAVELALEVFTCLKEKNTCTWNSLINGLAMNGHAEQALSLFNEMRIDKSVRPDEVTFVGVLLACSHGGFIEEGRKHFYCTVKEYGLNLVLEHYACMVDLLGRCGMLKEAEEIIRSMQISPDIVIWRALLGGCRIHKDVELAERVVLEMEACSSGDYVLLSNLYASVGRWGDVEKVRMIMKEKGIKKIPGSSSIEVNNTIHEFISGNKSHPRYAEISEKLDELGRKISGDGYLAETCVVLYDIEEEEKEQALGHHSEKLAIGFGLISTPPGSTIRIVKNLRVCADCHNMTKLISKICDREIVVRDRIRFHHFKDGKCSCKDYW</sequence>
<dbReference type="FunFam" id="1.25.40.10:FF:000348">
    <property type="entry name" value="Pentatricopeptide repeat-containing protein chloroplastic"/>
    <property type="match status" value="1"/>
</dbReference>
<dbReference type="PANTHER" id="PTHR47926:SF436">
    <property type="entry name" value="PENTATRICOPEPTIDE REPEAT-CONTAINING PROTEIN ELI1, CHLOROPLASTIC-LIKE ISOFORM X2"/>
    <property type="match status" value="1"/>
</dbReference>
<dbReference type="OrthoDB" id="185373at2759"/>
<dbReference type="Pfam" id="PF01535">
    <property type="entry name" value="PPR"/>
    <property type="match status" value="3"/>
</dbReference>
<organism evidence="5 6">
    <name type="scientific">Tetracentron sinense</name>
    <name type="common">Spur-leaf</name>
    <dbReference type="NCBI Taxonomy" id="13715"/>
    <lineage>
        <taxon>Eukaryota</taxon>
        <taxon>Viridiplantae</taxon>
        <taxon>Streptophyta</taxon>
        <taxon>Embryophyta</taxon>
        <taxon>Tracheophyta</taxon>
        <taxon>Spermatophyta</taxon>
        <taxon>Magnoliopsida</taxon>
        <taxon>Trochodendrales</taxon>
        <taxon>Trochodendraceae</taxon>
        <taxon>Tetracentron</taxon>
    </lineage>
</organism>
<evidence type="ECO:0000259" key="4">
    <source>
        <dbReference type="Pfam" id="PF14432"/>
    </source>
</evidence>
<dbReference type="Pfam" id="PF20430">
    <property type="entry name" value="Eplus_motif"/>
    <property type="match status" value="1"/>
</dbReference>
<dbReference type="AlphaFoldDB" id="A0A834ZD46"/>
<dbReference type="NCBIfam" id="TIGR00756">
    <property type="entry name" value="PPR"/>
    <property type="match status" value="4"/>
</dbReference>
<dbReference type="InterPro" id="IPR046849">
    <property type="entry name" value="E2_motif"/>
</dbReference>
<dbReference type="InterPro" id="IPR002885">
    <property type="entry name" value="PPR_rpt"/>
</dbReference>
<comment type="caution">
    <text evidence="5">The sequence shown here is derived from an EMBL/GenBank/DDBJ whole genome shotgun (WGS) entry which is preliminary data.</text>
</comment>
<accession>A0A834ZD46</accession>
<evidence type="ECO:0000313" key="6">
    <source>
        <dbReference type="Proteomes" id="UP000655225"/>
    </source>
</evidence>
<protein>
    <recommendedName>
        <fullName evidence="4">DYW domain-containing protein</fullName>
    </recommendedName>
</protein>
<reference evidence="5 6" key="1">
    <citation type="submission" date="2020-04" db="EMBL/GenBank/DDBJ databases">
        <title>Plant Genome Project.</title>
        <authorList>
            <person name="Zhang R.-G."/>
        </authorList>
    </citation>
    <scope>NUCLEOTIDE SEQUENCE [LARGE SCALE GENOMIC DNA]</scope>
    <source>
        <strain evidence="5">YNK0</strain>
        <tissue evidence="5">Leaf</tissue>
    </source>
</reference>
<comment type="similarity">
    <text evidence="1">Belongs to the PPR family. PCMP-H subfamily.</text>
</comment>
<dbReference type="InterPro" id="IPR046848">
    <property type="entry name" value="E_motif"/>
</dbReference>
<dbReference type="InterPro" id="IPR011990">
    <property type="entry name" value="TPR-like_helical_dom_sf"/>
</dbReference>
<dbReference type="GO" id="GO:0003729">
    <property type="term" value="F:mRNA binding"/>
    <property type="evidence" value="ECO:0007669"/>
    <property type="project" value="UniProtKB-ARBA"/>
</dbReference>
<evidence type="ECO:0000256" key="2">
    <source>
        <dbReference type="ARBA" id="ARBA00022737"/>
    </source>
</evidence>
<evidence type="ECO:0000256" key="1">
    <source>
        <dbReference type="ARBA" id="ARBA00006643"/>
    </source>
</evidence>
<evidence type="ECO:0000256" key="3">
    <source>
        <dbReference type="PROSITE-ProRule" id="PRU00708"/>
    </source>
</evidence>